<protein>
    <submittedName>
        <fullName evidence="1">Uncharacterized protein</fullName>
    </submittedName>
</protein>
<proteinExistence type="predicted"/>
<dbReference type="EMBL" id="JAMQGO010000009">
    <property type="protein sequence ID" value="MCM2563057.1"/>
    <property type="molecule type" value="Genomic_DNA"/>
</dbReference>
<dbReference type="Proteomes" id="UP001203036">
    <property type="component" value="Unassembled WGS sequence"/>
</dbReference>
<name>A0ACC5ZXM1_9RHOB</name>
<evidence type="ECO:0000313" key="1">
    <source>
        <dbReference type="EMBL" id="MCM2563057.1"/>
    </source>
</evidence>
<keyword evidence="2" id="KW-1185">Reference proteome</keyword>
<evidence type="ECO:0000313" key="2">
    <source>
        <dbReference type="Proteomes" id="UP001203036"/>
    </source>
</evidence>
<reference evidence="1" key="1">
    <citation type="submission" date="2022-06" db="EMBL/GenBank/DDBJ databases">
        <title>Lutimaribacter sp. EGI FJ00013, a novel bacterium isolated from a salt lake sediment enrichment.</title>
        <authorList>
            <person name="Gao L."/>
            <person name="Fang B.-Z."/>
            <person name="Li W.-J."/>
        </authorList>
    </citation>
    <scope>NUCLEOTIDE SEQUENCE</scope>
    <source>
        <strain evidence="1">EGI FJ00013</strain>
    </source>
</reference>
<comment type="caution">
    <text evidence="1">The sequence shown here is derived from an EMBL/GenBank/DDBJ whole genome shotgun (WGS) entry which is preliminary data.</text>
</comment>
<accession>A0ACC5ZXM1</accession>
<sequence>MRLLWMLFIGLCITGAVVLSLGDLAGLDAWAWFDSLGLGAVPKGLWLILFCAIGGAAYLMDRKRDDQAGAAPEREKGENPENPGDRFS</sequence>
<gene>
    <name evidence="1" type="ORF">M8744_12955</name>
</gene>
<organism evidence="1 2">
    <name type="scientific">Lutimaribacter degradans</name>
    <dbReference type="NCBI Taxonomy" id="2945989"/>
    <lineage>
        <taxon>Bacteria</taxon>
        <taxon>Pseudomonadati</taxon>
        <taxon>Pseudomonadota</taxon>
        <taxon>Alphaproteobacteria</taxon>
        <taxon>Rhodobacterales</taxon>
        <taxon>Roseobacteraceae</taxon>
        <taxon>Lutimaribacter</taxon>
    </lineage>
</organism>